<proteinExistence type="predicted"/>
<reference evidence="1" key="1">
    <citation type="submission" date="2023-11" db="EMBL/GenBank/DDBJ databases">
        <authorList>
            <person name="Poullet M."/>
        </authorList>
    </citation>
    <scope>NUCLEOTIDE SEQUENCE</scope>
    <source>
        <strain evidence="1">E1834</strain>
    </source>
</reference>
<accession>A0ACB0XR16</accession>
<evidence type="ECO:0000313" key="1">
    <source>
        <dbReference type="EMBL" id="CAK5013794.1"/>
    </source>
</evidence>
<gene>
    <name evidence="1" type="ORF">MENTE1834_LOCUS2512</name>
</gene>
<protein>
    <submittedName>
        <fullName evidence="1">Uncharacterized protein</fullName>
    </submittedName>
</protein>
<dbReference type="EMBL" id="CAVMJV010000002">
    <property type="protein sequence ID" value="CAK5013794.1"/>
    <property type="molecule type" value="Genomic_DNA"/>
</dbReference>
<name>A0ACB0XR16_MELEN</name>
<evidence type="ECO:0000313" key="2">
    <source>
        <dbReference type="Proteomes" id="UP001497535"/>
    </source>
</evidence>
<organism evidence="1 2">
    <name type="scientific">Meloidogyne enterolobii</name>
    <name type="common">Root-knot nematode worm</name>
    <name type="synonym">Meloidogyne mayaguensis</name>
    <dbReference type="NCBI Taxonomy" id="390850"/>
    <lineage>
        <taxon>Eukaryota</taxon>
        <taxon>Metazoa</taxon>
        <taxon>Ecdysozoa</taxon>
        <taxon>Nematoda</taxon>
        <taxon>Chromadorea</taxon>
        <taxon>Rhabditida</taxon>
        <taxon>Tylenchina</taxon>
        <taxon>Tylenchomorpha</taxon>
        <taxon>Tylenchoidea</taxon>
        <taxon>Meloidogynidae</taxon>
        <taxon>Meloidogyninae</taxon>
        <taxon>Meloidogyne</taxon>
    </lineage>
</organism>
<dbReference type="Proteomes" id="UP001497535">
    <property type="component" value="Unassembled WGS sequence"/>
</dbReference>
<comment type="caution">
    <text evidence="1">The sequence shown here is derived from an EMBL/GenBank/DDBJ whole genome shotgun (WGS) entry which is preliminary data.</text>
</comment>
<sequence>MASTLALQFSRVLLLLTFVLLLLQCVVKCVDVGNGHTLKGSEVEVLNLEAKSGCDFDTDKDGHIVVKYKKGSVSSTSGCVLDLLTKFPLKDGKLVMEVGVTDNDGSLDKCLSDAGVKDEKDVGDERVGDENMLPFSFSLKGKEEAGAERTDETDYCKNHGKCVESKRQGKCLKKTEYAVAFGLRGKAVMNFVEPLGEPRMWYCARQAEASIPKSANFQIELDLNKQDWTTKKTGCGSDLSFNGDPEGYCLSEKSLRKPEFWEIKDPTFADKEYTRLFTLHILPQSKVHRHKGEPQKILWGENLDGKETPKCEMYIKLDKNNFKLLRDAPRTTTTPDDTPPATETTKDTTTSTVTVPTKAASGGKGVIIAVVAVCLLILLSVVGGILFFVLRGKKEEEEVMPGGATDYFGTAAKTKTVAGTTTVGATQAKSGMTMTAGGTKTGATSYGGATTTKGGATSKAGGTTTKGAATFKTGGATTKK</sequence>
<keyword evidence="2" id="KW-1185">Reference proteome</keyword>